<dbReference type="RefSeq" id="WP_034224855.1">
    <property type="nucleotide sequence ID" value="NZ_AVCJ01000034.1"/>
</dbReference>
<dbReference type="Proteomes" id="UP000029085">
    <property type="component" value="Unassembled WGS sequence"/>
</dbReference>
<name>A0A087MGS0_9GAMM</name>
<dbReference type="PATRIC" id="fig|1121014.3.peg.2080"/>
<dbReference type="OrthoDB" id="5975962at2"/>
<keyword evidence="1" id="KW-0732">Signal</keyword>
<accession>A0A087MGS0</accession>
<keyword evidence="3" id="KW-1185">Reference proteome</keyword>
<dbReference type="AlphaFoldDB" id="A0A087MGS0"/>
<sequence length="174" mass="18351">MAPSARLILVACLAVLSCGACSRDRHSASETLVDEALEANARQQAEDTAGQARERELTLETEAGLYRASSGDDLPLPAGFPGDITLPADARIVTATELGDTLSLGLHSPRSVELVLAEFRRAQRAAGWTESTMQDQATVRIAGFDKGDRYLEANVVQEPEGGSTLTITVGPAAD</sequence>
<evidence type="ECO:0000313" key="2">
    <source>
        <dbReference type="EMBL" id="KFL36073.1"/>
    </source>
</evidence>
<reference evidence="2 3" key="2">
    <citation type="journal article" date="2015" name="Stand. Genomic Sci.">
        <title>High quality draft genomic sequence of Arenimonas donghaensis DSM 18148(T).</title>
        <authorList>
            <person name="Chen F."/>
            <person name="Wang H."/>
            <person name="Cao Y."/>
            <person name="Li X."/>
            <person name="Wang G."/>
        </authorList>
    </citation>
    <scope>NUCLEOTIDE SEQUENCE [LARGE SCALE GENOMIC DNA]</scope>
    <source>
        <strain evidence="2 3">HO3-R19</strain>
    </source>
</reference>
<feature type="signal peptide" evidence="1">
    <location>
        <begin position="1"/>
        <end position="22"/>
    </location>
</feature>
<feature type="chain" id="PRO_5001826313" description="Lipoprotein" evidence="1">
    <location>
        <begin position="23"/>
        <end position="174"/>
    </location>
</feature>
<organism evidence="2 3">
    <name type="scientific">Arenimonas donghaensis DSM 18148 = HO3-R19</name>
    <dbReference type="NCBI Taxonomy" id="1121014"/>
    <lineage>
        <taxon>Bacteria</taxon>
        <taxon>Pseudomonadati</taxon>
        <taxon>Pseudomonadota</taxon>
        <taxon>Gammaproteobacteria</taxon>
        <taxon>Lysobacterales</taxon>
        <taxon>Lysobacteraceae</taxon>
        <taxon>Arenimonas</taxon>
    </lineage>
</organism>
<reference evidence="3" key="1">
    <citation type="submission" date="2013-08" db="EMBL/GenBank/DDBJ databases">
        <title>Genome sequencing of Arenimonas donghaensis.</title>
        <authorList>
            <person name="Chen F."/>
            <person name="Wang G."/>
        </authorList>
    </citation>
    <scope>NUCLEOTIDE SEQUENCE [LARGE SCALE GENOMIC DNA]</scope>
    <source>
        <strain evidence="3">HO3-R19</strain>
    </source>
</reference>
<evidence type="ECO:0000313" key="3">
    <source>
        <dbReference type="Proteomes" id="UP000029085"/>
    </source>
</evidence>
<comment type="caution">
    <text evidence="2">The sequence shown here is derived from an EMBL/GenBank/DDBJ whole genome shotgun (WGS) entry which is preliminary data.</text>
</comment>
<protein>
    <recommendedName>
        <fullName evidence="4">Lipoprotein</fullName>
    </recommendedName>
</protein>
<dbReference type="EMBL" id="AVCJ01000034">
    <property type="protein sequence ID" value="KFL36073.1"/>
    <property type="molecule type" value="Genomic_DNA"/>
</dbReference>
<evidence type="ECO:0008006" key="4">
    <source>
        <dbReference type="Google" id="ProtNLM"/>
    </source>
</evidence>
<dbReference type="PROSITE" id="PS51257">
    <property type="entry name" value="PROKAR_LIPOPROTEIN"/>
    <property type="match status" value="1"/>
</dbReference>
<proteinExistence type="predicted"/>
<evidence type="ECO:0000256" key="1">
    <source>
        <dbReference type="SAM" id="SignalP"/>
    </source>
</evidence>
<dbReference type="STRING" id="1121014.N788_05875"/>
<gene>
    <name evidence="2" type="ORF">N788_05875</name>
</gene>